<feature type="domain" description="Alcohol dehydrogenase-like C-terminal" evidence="7">
    <location>
        <begin position="171"/>
        <end position="307"/>
    </location>
</feature>
<accession>A0A9Y2MTW2</accession>
<dbReference type="PANTHER" id="PTHR43161">
    <property type="entry name" value="SORBITOL DEHYDROGENASE"/>
    <property type="match status" value="1"/>
</dbReference>
<evidence type="ECO:0000259" key="8">
    <source>
        <dbReference type="Pfam" id="PF08240"/>
    </source>
</evidence>
<dbReference type="RefSeq" id="WP_285971725.1">
    <property type="nucleotide sequence ID" value="NZ_CP127294.1"/>
</dbReference>
<keyword evidence="5" id="KW-0560">Oxidoreductase</keyword>
<dbReference type="Proteomes" id="UP001236014">
    <property type="component" value="Chromosome"/>
</dbReference>
<dbReference type="Pfam" id="PF08240">
    <property type="entry name" value="ADH_N"/>
    <property type="match status" value="1"/>
</dbReference>
<dbReference type="GO" id="GO:0016491">
    <property type="term" value="F:oxidoreductase activity"/>
    <property type="evidence" value="ECO:0007669"/>
    <property type="project" value="UniProtKB-KW"/>
</dbReference>
<evidence type="ECO:0000313" key="10">
    <source>
        <dbReference type="Proteomes" id="UP001236014"/>
    </source>
</evidence>
<keyword evidence="10" id="KW-1185">Reference proteome</keyword>
<dbReference type="Gene3D" id="3.90.180.10">
    <property type="entry name" value="Medium-chain alcohol dehydrogenases, catalytic domain"/>
    <property type="match status" value="1"/>
</dbReference>
<comment type="similarity">
    <text evidence="2 6">Belongs to the zinc-containing alcohol dehydrogenase family.</text>
</comment>
<keyword evidence="3 6" id="KW-0479">Metal-binding</keyword>
<evidence type="ECO:0000256" key="6">
    <source>
        <dbReference type="RuleBase" id="RU361277"/>
    </source>
</evidence>
<dbReference type="KEGG" id="acab:QRX50_10285"/>
<dbReference type="SUPFAM" id="SSF50129">
    <property type="entry name" value="GroES-like"/>
    <property type="match status" value="1"/>
</dbReference>
<dbReference type="Pfam" id="PF00107">
    <property type="entry name" value="ADH_zinc_N"/>
    <property type="match status" value="1"/>
</dbReference>
<reference evidence="9 10" key="1">
    <citation type="submission" date="2023-06" db="EMBL/GenBank/DDBJ databases">
        <authorList>
            <person name="Oyuntsetseg B."/>
            <person name="Kim S.B."/>
        </authorList>
    </citation>
    <scope>NUCLEOTIDE SEQUENCE [LARGE SCALE GENOMIC DNA]</scope>
    <source>
        <strain evidence="9 10">2-15</strain>
    </source>
</reference>
<dbReference type="AlphaFoldDB" id="A0A9Y2MTW2"/>
<evidence type="ECO:0000256" key="4">
    <source>
        <dbReference type="ARBA" id="ARBA00022833"/>
    </source>
</evidence>
<comment type="cofactor">
    <cofactor evidence="1 6">
        <name>Zn(2+)</name>
        <dbReference type="ChEBI" id="CHEBI:29105"/>
    </cofactor>
</comment>
<dbReference type="GO" id="GO:0008270">
    <property type="term" value="F:zinc ion binding"/>
    <property type="evidence" value="ECO:0007669"/>
    <property type="project" value="InterPro"/>
</dbReference>
<sequence>MRVVTWQAIETLSLDEVDAPVCGPSDVVLSVGACGICGSDVHSYTEGVWIAPGVPLGHEYAGTVTAVGSDVAGLRVGDRVAVNPAAPCGSCPRCSEGRQNLCSGGSGHSGGFGDQVLVRNAVSGQHLFVLPGDFPLEEACFLEPLSVAVRAVHHAAPALDEPILVFGLGTIGQCVVQVLLAAGARDVIVVDTSQRRLTAAMSAGAHEALNPSSDDVGASLFASRGTTSSPYQPRSGAIGAVFECSGAAPVLPLAFSLARAAAPIAAIALAAHPLSIPVDDLVQKELRLLGSFAYTPRDCQEAFDLLVSRRVDVRPLISHRFALADITAAFEAQRDTGASIKVVVSP</sequence>
<evidence type="ECO:0000256" key="3">
    <source>
        <dbReference type="ARBA" id="ARBA00022723"/>
    </source>
</evidence>
<dbReference type="Gene3D" id="3.40.50.720">
    <property type="entry name" value="NAD(P)-binding Rossmann-like Domain"/>
    <property type="match status" value="1"/>
</dbReference>
<name>A0A9Y2MTW2_9PSEU</name>
<organism evidence="9 10">
    <name type="scientific">Amycolatopsis carbonis</name>
    <dbReference type="NCBI Taxonomy" id="715471"/>
    <lineage>
        <taxon>Bacteria</taxon>
        <taxon>Bacillati</taxon>
        <taxon>Actinomycetota</taxon>
        <taxon>Actinomycetes</taxon>
        <taxon>Pseudonocardiales</taxon>
        <taxon>Pseudonocardiaceae</taxon>
        <taxon>Amycolatopsis</taxon>
    </lineage>
</organism>
<evidence type="ECO:0000259" key="7">
    <source>
        <dbReference type="Pfam" id="PF00107"/>
    </source>
</evidence>
<dbReference type="SUPFAM" id="SSF51735">
    <property type="entry name" value="NAD(P)-binding Rossmann-fold domains"/>
    <property type="match status" value="1"/>
</dbReference>
<gene>
    <name evidence="9" type="ORF">QRX50_10285</name>
</gene>
<proteinExistence type="inferred from homology"/>
<evidence type="ECO:0000256" key="5">
    <source>
        <dbReference type="ARBA" id="ARBA00023002"/>
    </source>
</evidence>
<dbReference type="InterPro" id="IPR011032">
    <property type="entry name" value="GroES-like_sf"/>
</dbReference>
<feature type="domain" description="Alcohol dehydrogenase-like N-terminal" evidence="8">
    <location>
        <begin position="23"/>
        <end position="120"/>
    </location>
</feature>
<dbReference type="InterPro" id="IPR002328">
    <property type="entry name" value="ADH_Zn_CS"/>
</dbReference>
<dbReference type="InterPro" id="IPR036291">
    <property type="entry name" value="NAD(P)-bd_dom_sf"/>
</dbReference>
<dbReference type="PANTHER" id="PTHR43161:SF23">
    <property type="entry name" value="(R,R)-BUTANEDIOL DEHYDROGENASE-RELATED"/>
    <property type="match status" value="1"/>
</dbReference>
<protein>
    <submittedName>
        <fullName evidence="9">Alcohol dehydrogenase catalytic domain-containing protein</fullName>
    </submittedName>
</protein>
<evidence type="ECO:0000313" key="9">
    <source>
        <dbReference type="EMBL" id="WIX81115.1"/>
    </source>
</evidence>
<evidence type="ECO:0000256" key="2">
    <source>
        <dbReference type="ARBA" id="ARBA00008072"/>
    </source>
</evidence>
<evidence type="ECO:0000256" key="1">
    <source>
        <dbReference type="ARBA" id="ARBA00001947"/>
    </source>
</evidence>
<keyword evidence="4 6" id="KW-0862">Zinc</keyword>
<dbReference type="InterPro" id="IPR013154">
    <property type="entry name" value="ADH-like_N"/>
</dbReference>
<dbReference type="InterPro" id="IPR013149">
    <property type="entry name" value="ADH-like_C"/>
</dbReference>
<dbReference type="EMBL" id="CP127294">
    <property type="protein sequence ID" value="WIX81115.1"/>
    <property type="molecule type" value="Genomic_DNA"/>
</dbReference>
<dbReference type="PROSITE" id="PS00059">
    <property type="entry name" value="ADH_ZINC"/>
    <property type="match status" value="1"/>
</dbReference>